<feature type="compositionally biased region" description="Polar residues" evidence="1">
    <location>
        <begin position="518"/>
        <end position="528"/>
    </location>
</feature>
<feature type="region of interest" description="Disordered" evidence="1">
    <location>
        <begin position="157"/>
        <end position="205"/>
    </location>
</feature>
<feature type="region of interest" description="Disordered" evidence="1">
    <location>
        <begin position="478"/>
        <end position="538"/>
    </location>
</feature>
<evidence type="ECO:0000313" key="2">
    <source>
        <dbReference type="EMBL" id="KAF9510952.1"/>
    </source>
</evidence>
<dbReference type="EMBL" id="MU129007">
    <property type="protein sequence ID" value="KAF9510952.1"/>
    <property type="molecule type" value="Genomic_DNA"/>
</dbReference>
<evidence type="ECO:0000313" key="3">
    <source>
        <dbReference type="Proteomes" id="UP000886523"/>
    </source>
</evidence>
<feature type="compositionally biased region" description="Acidic residues" evidence="1">
    <location>
        <begin position="481"/>
        <end position="497"/>
    </location>
</feature>
<proteinExistence type="predicted"/>
<dbReference type="AlphaFoldDB" id="A0A9P6DRC1"/>
<reference evidence="2" key="1">
    <citation type="journal article" date="2020" name="Nat. Commun.">
        <title>Large-scale genome sequencing of mycorrhizal fungi provides insights into the early evolution of symbiotic traits.</title>
        <authorList>
            <person name="Miyauchi S."/>
            <person name="Kiss E."/>
            <person name="Kuo A."/>
            <person name="Drula E."/>
            <person name="Kohler A."/>
            <person name="Sanchez-Garcia M."/>
            <person name="Morin E."/>
            <person name="Andreopoulos B."/>
            <person name="Barry K.W."/>
            <person name="Bonito G."/>
            <person name="Buee M."/>
            <person name="Carver A."/>
            <person name="Chen C."/>
            <person name="Cichocki N."/>
            <person name="Clum A."/>
            <person name="Culley D."/>
            <person name="Crous P.W."/>
            <person name="Fauchery L."/>
            <person name="Girlanda M."/>
            <person name="Hayes R.D."/>
            <person name="Keri Z."/>
            <person name="LaButti K."/>
            <person name="Lipzen A."/>
            <person name="Lombard V."/>
            <person name="Magnuson J."/>
            <person name="Maillard F."/>
            <person name="Murat C."/>
            <person name="Nolan M."/>
            <person name="Ohm R.A."/>
            <person name="Pangilinan J."/>
            <person name="Pereira M.F."/>
            <person name="Perotto S."/>
            <person name="Peter M."/>
            <person name="Pfister S."/>
            <person name="Riley R."/>
            <person name="Sitrit Y."/>
            <person name="Stielow J.B."/>
            <person name="Szollosi G."/>
            <person name="Zifcakova L."/>
            <person name="Stursova M."/>
            <person name="Spatafora J.W."/>
            <person name="Tedersoo L."/>
            <person name="Vaario L.M."/>
            <person name="Yamada A."/>
            <person name="Yan M."/>
            <person name="Wang P."/>
            <person name="Xu J."/>
            <person name="Bruns T."/>
            <person name="Baldrian P."/>
            <person name="Vilgalys R."/>
            <person name="Dunand C."/>
            <person name="Henrissat B."/>
            <person name="Grigoriev I.V."/>
            <person name="Hibbett D."/>
            <person name="Nagy L.G."/>
            <person name="Martin F.M."/>
        </authorList>
    </citation>
    <scope>NUCLEOTIDE SEQUENCE</scope>
    <source>
        <strain evidence="2">UP504</strain>
    </source>
</reference>
<sequence length="538" mass="60494">MIPRNVRVGEVFKNIRRATHKRKRSISDIMSPLGEGEGTEVDGEHGEPPFKLTKVEHSWVREDLLRDLDNDRLTVLDELLDDAEPAEAAETHDAVGDGKSWEPLRPAATEHFLSDHGEFPTSSLASLTSLERTRYRKRMYMRRKRAKDEAIVRGEDARNATGDGSMSRLKVGRKKTKTIEVSSFPEPPMEHAGDDDDEGEEKLSLRPRRSVKFQRIKSVLQCAGFTANDLVTDGLDLLYLSRLGNLAGMYSRSHVDPCDHVFLGTSMSFRPSKTRTSLPVPAIRYSTLQLLRAYIKSYLDSLISLCITIATAEHQAKQRSKVWRGEANTISAVNVQKAVRMMKGRYLTRTSFIRQLPPRLKLNLVVSEDIGGSISDFVDPIPHPTLPGEPDLLDDIGGAFLLLPLSLQRPGPDFEDEMEHFLRIDGRGFNLPESEIIPDEDDTAKLWDVARQEKKLDARDRKLDVEYERELCTAFNKDFQELEEKDEDTDDEDEVGIGDEHTGAGASGISHPHGRGSKASTFKSQEYIVSSDEDSQTH</sequence>
<dbReference type="Proteomes" id="UP000886523">
    <property type="component" value="Unassembled WGS sequence"/>
</dbReference>
<gene>
    <name evidence="2" type="ORF">BS47DRAFT_1211901</name>
</gene>
<feature type="region of interest" description="Disordered" evidence="1">
    <location>
        <begin position="29"/>
        <end position="48"/>
    </location>
</feature>
<protein>
    <submittedName>
        <fullName evidence="2">Uncharacterized protein</fullName>
    </submittedName>
</protein>
<keyword evidence="3" id="KW-1185">Reference proteome</keyword>
<name>A0A9P6DRC1_9AGAM</name>
<comment type="caution">
    <text evidence="2">The sequence shown here is derived from an EMBL/GenBank/DDBJ whole genome shotgun (WGS) entry which is preliminary data.</text>
</comment>
<evidence type="ECO:0000256" key="1">
    <source>
        <dbReference type="SAM" id="MobiDB-lite"/>
    </source>
</evidence>
<accession>A0A9P6DRC1</accession>
<organism evidence="2 3">
    <name type="scientific">Hydnum rufescens UP504</name>
    <dbReference type="NCBI Taxonomy" id="1448309"/>
    <lineage>
        <taxon>Eukaryota</taxon>
        <taxon>Fungi</taxon>
        <taxon>Dikarya</taxon>
        <taxon>Basidiomycota</taxon>
        <taxon>Agaricomycotina</taxon>
        <taxon>Agaricomycetes</taxon>
        <taxon>Cantharellales</taxon>
        <taxon>Hydnaceae</taxon>
        <taxon>Hydnum</taxon>
    </lineage>
</organism>